<dbReference type="InterPro" id="IPR007527">
    <property type="entry name" value="Znf_SWIM"/>
</dbReference>
<reference evidence="9" key="2">
    <citation type="submission" date="2025-08" db="UniProtKB">
        <authorList>
            <consortium name="RefSeq"/>
        </authorList>
    </citation>
    <scope>IDENTIFICATION</scope>
    <source>
        <tissue evidence="9">Whole plant</tissue>
    </source>
</reference>
<keyword evidence="2 6" id="KW-0479">Metal-binding</keyword>
<evidence type="ECO:0000256" key="5">
    <source>
        <dbReference type="PROSITE-ProRule" id="PRU00325"/>
    </source>
</evidence>
<comment type="subcellular location">
    <subcellularLocation>
        <location evidence="6">Nucleus</location>
    </subcellularLocation>
</comment>
<dbReference type="InterPro" id="IPR006564">
    <property type="entry name" value="Znf_PMZ"/>
</dbReference>
<evidence type="ECO:0000256" key="6">
    <source>
        <dbReference type="RuleBase" id="RU367018"/>
    </source>
</evidence>
<dbReference type="Pfam" id="PF04434">
    <property type="entry name" value="SWIM"/>
    <property type="match status" value="1"/>
</dbReference>
<keyword evidence="3 5" id="KW-0863">Zinc-finger</keyword>
<feature type="domain" description="SWIM-type" evidence="7">
    <location>
        <begin position="81"/>
        <end position="119"/>
    </location>
</feature>
<dbReference type="GO" id="GO:0005634">
    <property type="term" value="C:nucleus"/>
    <property type="evidence" value="ECO:0007669"/>
    <property type="project" value="UniProtKB-SubCell"/>
</dbReference>
<evidence type="ECO:0000256" key="2">
    <source>
        <dbReference type="ARBA" id="ARBA00022723"/>
    </source>
</evidence>
<evidence type="ECO:0000313" key="9">
    <source>
        <dbReference type="RefSeq" id="XP_015954341.1"/>
    </source>
</evidence>
<gene>
    <name evidence="9" type="primary">LOC107478717</name>
</gene>
<evidence type="ECO:0000313" key="8">
    <source>
        <dbReference type="Proteomes" id="UP000515211"/>
    </source>
</evidence>
<protein>
    <recommendedName>
        <fullName evidence="6">Protein FAR1-RELATED SEQUENCE</fullName>
    </recommendedName>
</protein>
<dbReference type="Proteomes" id="UP000515211">
    <property type="component" value="Chromosome 3"/>
</dbReference>
<dbReference type="SMART" id="SM00575">
    <property type="entry name" value="ZnF_PMZ"/>
    <property type="match status" value="1"/>
</dbReference>
<evidence type="ECO:0000256" key="1">
    <source>
        <dbReference type="ARBA" id="ARBA00005889"/>
    </source>
</evidence>
<evidence type="ECO:0000256" key="4">
    <source>
        <dbReference type="ARBA" id="ARBA00022833"/>
    </source>
</evidence>
<sequence length="140" mass="16541">MVAHEYRHKELLLQFQSINSVSVMTTCLKSIERHATTVYTREVFWDVKKEIEGVGALNQINKRRILNTMVYTLEEYENPNVHIIASFGRSTSKVSCQCNLWKKYGYLCKHMFFVMKAEHLKEMPDKLVLRRWRADAKSPE</sequence>
<evidence type="ECO:0000259" key="7">
    <source>
        <dbReference type="PROSITE" id="PS50966"/>
    </source>
</evidence>
<proteinExistence type="inferred from homology"/>
<dbReference type="InterPro" id="IPR031052">
    <property type="entry name" value="FHY3/FAR1"/>
</dbReference>
<dbReference type="KEGG" id="adu:107478717"/>
<keyword evidence="8" id="KW-1185">Reference proteome</keyword>
<comment type="similarity">
    <text evidence="1 6">Belongs to the FHY3/FAR1 family.</text>
</comment>
<dbReference type="GeneID" id="107478717"/>
<organism evidence="8 9">
    <name type="scientific">Arachis duranensis</name>
    <name type="common">Wild peanut</name>
    <dbReference type="NCBI Taxonomy" id="130453"/>
    <lineage>
        <taxon>Eukaryota</taxon>
        <taxon>Viridiplantae</taxon>
        <taxon>Streptophyta</taxon>
        <taxon>Embryophyta</taxon>
        <taxon>Tracheophyta</taxon>
        <taxon>Spermatophyta</taxon>
        <taxon>Magnoliopsida</taxon>
        <taxon>eudicotyledons</taxon>
        <taxon>Gunneridae</taxon>
        <taxon>Pentapetalae</taxon>
        <taxon>rosids</taxon>
        <taxon>fabids</taxon>
        <taxon>Fabales</taxon>
        <taxon>Fabaceae</taxon>
        <taxon>Papilionoideae</taxon>
        <taxon>50 kb inversion clade</taxon>
        <taxon>dalbergioids sensu lato</taxon>
        <taxon>Dalbergieae</taxon>
        <taxon>Pterocarpus clade</taxon>
        <taxon>Arachis</taxon>
    </lineage>
</organism>
<dbReference type="AlphaFoldDB" id="A0A6P4CT83"/>
<evidence type="ECO:0000256" key="3">
    <source>
        <dbReference type="ARBA" id="ARBA00022771"/>
    </source>
</evidence>
<dbReference type="RefSeq" id="XP_015954341.1">
    <property type="nucleotide sequence ID" value="XM_016098855.1"/>
</dbReference>
<dbReference type="PANTHER" id="PTHR31669:SF306">
    <property type="entry name" value="PROTEIN FAR1-RELATED SEQUENCE"/>
    <property type="match status" value="1"/>
</dbReference>
<name>A0A6P4CT83_ARADU</name>
<dbReference type="GO" id="GO:0008270">
    <property type="term" value="F:zinc ion binding"/>
    <property type="evidence" value="ECO:0007669"/>
    <property type="project" value="UniProtKB-UniRule"/>
</dbReference>
<accession>A0A6P4CT83</accession>
<dbReference type="PROSITE" id="PS50966">
    <property type="entry name" value="ZF_SWIM"/>
    <property type="match status" value="1"/>
</dbReference>
<dbReference type="PANTHER" id="PTHR31669">
    <property type="entry name" value="PROTEIN FAR1-RELATED SEQUENCE 10-RELATED"/>
    <property type="match status" value="1"/>
</dbReference>
<reference evidence="8" key="1">
    <citation type="journal article" date="2016" name="Nat. Genet.">
        <title>The genome sequences of Arachis duranensis and Arachis ipaensis, the diploid ancestors of cultivated peanut.</title>
        <authorList>
            <person name="Bertioli D.J."/>
            <person name="Cannon S.B."/>
            <person name="Froenicke L."/>
            <person name="Huang G."/>
            <person name="Farmer A.D."/>
            <person name="Cannon E.K."/>
            <person name="Liu X."/>
            <person name="Gao D."/>
            <person name="Clevenger J."/>
            <person name="Dash S."/>
            <person name="Ren L."/>
            <person name="Moretzsohn M.C."/>
            <person name="Shirasawa K."/>
            <person name="Huang W."/>
            <person name="Vidigal B."/>
            <person name="Abernathy B."/>
            <person name="Chu Y."/>
            <person name="Niederhuth C.E."/>
            <person name="Umale P."/>
            <person name="Araujo A.C."/>
            <person name="Kozik A."/>
            <person name="Kim K.D."/>
            <person name="Burow M.D."/>
            <person name="Varshney R.K."/>
            <person name="Wang X."/>
            <person name="Zhang X."/>
            <person name="Barkley N."/>
            <person name="Guimaraes P.M."/>
            <person name="Isobe S."/>
            <person name="Guo B."/>
            <person name="Liao B."/>
            <person name="Stalker H.T."/>
            <person name="Schmitz R.J."/>
            <person name="Scheffler B.E."/>
            <person name="Leal-Bertioli S.C."/>
            <person name="Xun X."/>
            <person name="Jackson S.A."/>
            <person name="Michelmore R."/>
            <person name="Ozias-Akins P."/>
        </authorList>
    </citation>
    <scope>NUCLEOTIDE SEQUENCE [LARGE SCALE GENOMIC DNA]</scope>
    <source>
        <strain evidence="8">cv. V14167</strain>
    </source>
</reference>
<dbReference type="GO" id="GO:0006355">
    <property type="term" value="P:regulation of DNA-templated transcription"/>
    <property type="evidence" value="ECO:0007669"/>
    <property type="project" value="UniProtKB-UniRule"/>
</dbReference>
<keyword evidence="6" id="KW-0539">Nucleus</keyword>
<comment type="function">
    <text evidence="6">Putative transcription activator involved in regulating light control of development.</text>
</comment>
<keyword evidence="4 6" id="KW-0862">Zinc</keyword>